<evidence type="ECO:0000256" key="1">
    <source>
        <dbReference type="SAM" id="MobiDB-lite"/>
    </source>
</evidence>
<gene>
    <name evidence="3" type="ORF">NG895_04045</name>
</gene>
<dbReference type="Proteomes" id="UP001155241">
    <property type="component" value="Unassembled WGS sequence"/>
</dbReference>
<feature type="compositionally biased region" description="Basic residues" evidence="1">
    <location>
        <begin position="59"/>
        <end position="69"/>
    </location>
</feature>
<evidence type="ECO:0000313" key="4">
    <source>
        <dbReference type="Proteomes" id="UP001155241"/>
    </source>
</evidence>
<organism evidence="3 4">
    <name type="scientific">Aeoliella straminimaris</name>
    <dbReference type="NCBI Taxonomy" id="2954799"/>
    <lineage>
        <taxon>Bacteria</taxon>
        <taxon>Pseudomonadati</taxon>
        <taxon>Planctomycetota</taxon>
        <taxon>Planctomycetia</taxon>
        <taxon>Pirellulales</taxon>
        <taxon>Lacipirellulaceae</taxon>
        <taxon>Aeoliella</taxon>
    </lineage>
</organism>
<reference evidence="3" key="1">
    <citation type="submission" date="2022-06" db="EMBL/GenBank/DDBJ databases">
        <title>Aeoliella straminimaris, a novel planctomycete from sediments.</title>
        <authorList>
            <person name="Vitorino I.R."/>
            <person name="Lage O.M."/>
        </authorList>
    </citation>
    <scope>NUCLEOTIDE SEQUENCE</scope>
    <source>
        <strain evidence="3">ICT_H6.2</strain>
    </source>
</reference>
<keyword evidence="4" id="KW-1185">Reference proteome</keyword>
<keyword evidence="2" id="KW-1133">Transmembrane helix</keyword>
<feature type="compositionally biased region" description="Basic and acidic residues" evidence="1">
    <location>
        <begin position="86"/>
        <end position="107"/>
    </location>
</feature>
<feature type="transmembrane region" description="Helical" evidence="2">
    <location>
        <begin position="31"/>
        <end position="57"/>
    </location>
</feature>
<evidence type="ECO:0000256" key="2">
    <source>
        <dbReference type="SAM" id="Phobius"/>
    </source>
</evidence>
<proteinExistence type="predicted"/>
<keyword evidence="2" id="KW-0812">Transmembrane</keyword>
<comment type="caution">
    <text evidence="3">The sequence shown here is derived from an EMBL/GenBank/DDBJ whole genome shotgun (WGS) entry which is preliminary data.</text>
</comment>
<sequence length="107" mass="11970">MVNLFAQIPILLADETKQTALERLDPDRRAAVILALVGLSLLGVLLIVIVMLGARWARQRRPQRPKRAGRQSDVTLDTYPQRPRVRGGEFRSDETIVNRPGDGETKA</sequence>
<keyword evidence="2" id="KW-0472">Membrane</keyword>
<evidence type="ECO:0000313" key="3">
    <source>
        <dbReference type="EMBL" id="MCO6043068.1"/>
    </source>
</evidence>
<feature type="region of interest" description="Disordered" evidence="1">
    <location>
        <begin position="59"/>
        <end position="107"/>
    </location>
</feature>
<dbReference type="EMBL" id="JAMXLR010000017">
    <property type="protein sequence ID" value="MCO6043068.1"/>
    <property type="molecule type" value="Genomic_DNA"/>
</dbReference>
<name>A0A9X2F7F0_9BACT</name>
<protein>
    <submittedName>
        <fullName evidence="3">Uncharacterized protein</fullName>
    </submittedName>
</protein>
<accession>A0A9X2F7F0</accession>
<dbReference type="RefSeq" id="WP_252851168.1">
    <property type="nucleotide sequence ID" value="NZ_JAMXLR010000017.1"/>
</dbReference>
<dbReference type="AlphaFoldDB" id="A0A9X2F7F0"/>